<gene>
    <name evidence="2" type="ORF">HYY20_12925</name>
</gene>
<dbReference type="AlphaFoldDB" id="A0A932FWG2"/>
<evidence type="ECO:0000313" key="3">
    <source>
        <dbReference type="Proteomes" id="UP000769766"/>
    </source>
</evidence>
<dbReference type="EMBL" id="JACPRF010000394">
    <property type="protein sequence ID" value="MBI2877770.1"/>
    <property type="molecule type" value="Genomic_DNA"/>
</dbReference>
<accession>A0A932FWG2</accession>
<evidence type="ECO:0000313" key="2">
    <source>
        <dbReference type="EMBL" id="MBI2877770.1"/>
    </source>
</evidence>
<keyword evidence="2" id="KW-0449">Lipoprotein</keyword>
<proteinExistence type="predicted"/>
<dbReference type="InterPro" id="IPR033399">
    <property type="entry name" value="TP_0789-like"/>
</dbReference>
<sequence length="367" mass="42338">MKKGRSAISGIGPIFVLWMGLGLMPPADASAAVPTWVNPKEAIGPDLARFQQGKKELTALEKEEIRKYGYTALEVMTYVDSNRETRGKPGFTVYHRCINVTGRGGNIRDSGILQKYRFYYPNYGSRIKQEGIKPGGVEYRYISLITGPAETKGDTSMRTYYLAAPGYRKDSDNWQYSKKTRKVTRNVAANRQDEGMMITTRDDDEGREPWDEDHRILGEDLYRGNPCLVVESVHRAKGYYLAKRVIWVEKTNFLDLHEEQFDHKGHLFKLLEKDWFQVKPSNYWFPRETNSVKLPMGRRTIHQTPIYIVHEGPMKDDYNMQGIRKQVPWVQVDGVLPPVTGSASLPPEPQPRLEFWERMGLKIQMRQ</sequence>
<feature type="domain" description="Uncharacterized protein TP-0789" evidence="1">
    <location>
        <begin position="141"/>
        <end position="303"/>
    </location>
</feature>
<dbReference type="CDD" id="cd16329">
    <property type="entry name" value="LolA_like"/>
    <property type="match status" value="1"/>
</dbReference>
<dbReference type="Pfam" id="PF17131">
    <property type="entry name" value="LolA_like"/>
    <property type="match status" value="1"/>
</dbReference>
<dbReference type="Proteomes" id="UP000769766">
    <property type="component" value="Unassembled WGS sequence"/>
</dbReference>
<name>A0A932FWG2_UNCTE</name>
<dbReference type="Gene3D" id="2.50.20.10">
    <property type="entry name" value="Lipoprotein localisation LolA/LolB/LppX"/>
    <property type="match status" value="1"/>
</dbReference>
<reference evidence="2" key="1">
    <citation type="submission" date="2020-07" db="EMBL/GenBank/DDBJ databases">
        <title>Huge and variable diversity of episymbiotic CPR bacteria and DPANN archaea in groundwater ecosystems.</title>
        <authorList>
            <person name="He C.Y."/>
            <person name="Keren R."/>
            <person name="Whittaker M."/>
            <person name="Farag I.F."/>
            <person name="Doudna J."/>
            <person name="Cate J.H.D."/>
            <person name="Banfield J.F."/>
        </authorList>
    </citation>
    <scope>NUCLEOTIDE SEQUENCE</scope>
    <source>
        <strain evidence="2">NC_groundwater_672_Ag_B-0.1um_62_36</strain>
    </source>
</reference>
<organism evidence="2 3">
    <name type="scientific">Tectimicrobiota bacterium</name>
    <dbReference type="NCBI Taxonomy" id="2528274"/>
    <lineage>
        <taxon>Bacteria</taxon>
        <taxon>Pseudomonadati</taxon>
        <taxon>Nitrospinota/Tectimicrobiota group</taxon>
        <taxon>Candidatus Tectimicrobiota</taxon>
    </lineage>
</organism>
<evidence type="ECO:0000259" key="1">
    <source>
        <dbReference type="Pfam" id="PF17131"/>
    </source>
</evidence>
<comment type="caution">
    <text evidence="2">The sequence shown here is derived from an EMBL/GenBank/DDBJ whole genome shotgun (WGS) entry which is preliminary data.</text>
</comment>
<protein>
    <submittedName>
        <fullName evidence="2">Outer membrane lipoprotein-sorting protein</fullName>
    </submittedName>
</protein>